<dbReference type="PROSITE" id="PS50850">
    <property type="entry name" value="MFS"/>
    <property type="match status" value="1"/>
</dbReference>
<keyword evidence="9" id="KW-1185">Reference proteome</keyword>
<sequence length="153" mass="16015">MTLKSEVEEMLGRYRNAYFLAASAAMGSVFFGYDIGIIGGVIALPSFKAGNIVAILQGGCFFGALGVGYFSNRWGRKPCMVAAGLIYIVGSVIQAAVHSAAFFAGLGVGMMSALVPSYVSECTLRAICGRCTGMIQLANNVGIMISCAYALRI</sequence>
<comment type="caution">
    <text evidence="8">The sequence shown here is derived from an EMBL/GenBank/DDBJ whole genome shotgun (WGS) entry which is preliminary data.</text>
</comment>
<dbReference type="PANTHER" id="PTHR48022">
    <property type="entry name" value="PLASTIDIC GLUCOSE TRANSPORTER 4"/>
    <property type="match status" value="1"/>
</dbReference>
<evidence type="ECO:0000256" key="1">
    <source>
        <dbReference type="ARBA" id="ARBA00004141"/>
    </source>
</evidence>
<gene>
    <name evidence="8" type="ORF">B0H17DRAFT_1192007</name>
</gene>
<dbReference type="Gene3D" id="1.20.1250.20">
    <property type="entry name" value="MFS general substrate transporter like domains"/>
    <property type="match status" value="1"/>
</dbReference>
<comment type="similarity">
    <text evidence="2">Belongs to the major facilitator superfamily. Sugar transporter (TC 2.A.1.1) family.</text>
</comment>
<dbReference type="EMBL" id="JARKIE010000005">
    <property type="protein sequence ID" value="KAJ7707524.1"/>
    <property type="molecule type" value="Genomic_DNA"/>
</dbReference>
<evidence type="ECO:0000256" key="4">
    <source>
        <dbReference type="ARBA" id="ARBA00022989"/>
    </source>
</evidence>
<evidence type="ECO:0000313" key="8">
    <source>
        <dbReference type="EMBL" id="KAJ7707524.1"/>
    </source>
</evidence>
<dbReference type="InterPro" id="IPR050360">
    <property type="entry name" value="MFS_Sugar_Transporters"/>
</dbReference>
<feature type="transmembrane region" description="Helical" evidence="6">
    <location>
        <begin position="20"/>
        <end position="43"/>
    </location>
</feature>
<keyword evidence="4 6" id="KW-1133">Transmembrane helix</keyword>
<dbReference type="GO" id="GO:0005351">
    <property type="term" value="F:carbohydrate:proton symporter activity"/>
    <property type="evidence" value="ECO:0007669"/>
    <property type="project" value="TreeGrafter"/>
</dbReference>
<name>A0AAD7GXY8_MYCRO</name>
<dbReference type="Pfam" id="PF00083">
    <property type="entry name" value="Sugar_tr"/>
    <property type="match status" value="1"/>
</dbReference>
<dbReference type="GO" id="GO:0016020">
    <property type="term" value="C:membrane"/>
    <property type="evidence" value="ECO:0007669"/>
    <property type="project" value="UniProtKB-SubCell"/>
</dbReference>
<feature type="transmembrane region" description="Helical" evidence="6">
    <location>
        <begin position="82"/>
        <end position="108"/>
    </location>
</feature>
<dbReference type="InterPro" id="IPR005828">
    <property type="entry name" value="MFS_sugar_transport-like"/>
</dbReference>
<feature type="transmembrane region" description="Helical" evidence="6">
    <location>
        <begin position="49"/>
        <end position="70"/>
    </location>
</feature>
<dbReference type="SUPFAM" id="SSF103473">
    <property type="entry name" value="MFS general substrate transporter"/>
    <property type="match status" value="1"/>
</dbReference>
<dbReference type="Proteomes" id="UP001221757">
    <property type="component" value="Unassembled WGS sequence"/>
</dbReference>
<keyword evidence="3 6" id="KW-0812">Transmembrane</keyword>
<evidence type="ECO:0000259" key="7">
    <source>
        <dbReference type="PROSITE" id="PS50850"/>
    </source>
</evidence>
<dbReference type="InterPro" id="IPR020846">
    <property type="entry name" value="MFS_dom"/>
</dbReference>
<reference evidence="8" key="1">
    <citation type="submission" date="2023-03" db="EMBL/GenBank/DDBJ databases">
        <title>Massive genome expansion in bonnet fungi (Mycena s.s.) driven by repeated elements and novel gene families across ecological guilds.</title>
        <authorList>
            <consortium name="Lawrence Berkeley National Laboratory"/>
            <person name="Harder C.B."/>
            <person name="Miyauchi S."/>
            <person name="Viragh M."/>
            <person name="Kuo A."/>
            <person name="Thoen E."/>
            <person name="Andreopoulos B."/>
            <person name="Lu D."/>
            <person name="Skrede I."/>
            <person name="Drula E."/>
            <person name="Henrissat B."/>
            <person name="Morin E."/>
            <person name="Kohler A."/>
            <person name="Barry K."/>
            <person name="LaButti K."/>
            <person name="Morin E."/>
            <person name="Salamov A."/>
            <person name="Lipzen A."/>
            <person name="Mereny Z."/>
            <person name="Hegedus B."/>
            <person name="Baldrian P."/>
            <person name="Stursova M."/>
            <person name="Weitz H."/>
            <person name="Taylor A."/>
            <person name="Grigoriev I.V."/>
            <person name="Nagy L.G."/>
            <person name="Martin F."/>
            <person name="Kauserud H."/>
        </authorList>
    </citation>
    <scope>NUCLEOTIDE SEQUENCE</scope>
    <source>
        <strain evidence="8">CBHHK067</strain>
    </source>
</reference>
<dbReference type="AlphaFoldDB" id="A0AAD7GXY8"/>
<organism evidence="8 9">
    <name type="scientific">Mycena rosella</name>
    <name type="common">Pink bonnet</name>
    <name type="synonym">Agaricus rosellus</name>
    <dbReference type="NCBI Taxonomy" id="1033263"/>
    <lineage>
        <taxon>Eukaryota</taxon>
        <taxon>Fungi</taxon>
        <taxon>Dikarya</taxon>
        <taxon>Basidiomycota</taxon>
        <taxon>Agaricomycotina</taxon>
        <taxon>Agaricomycetes</taxon>
        <taxon>Agaricomycetidae</taxon>
        <taxon>Agaricales</taxon>
        <taxon>Marasmiineae</taxon>
        <taxon>Mycenaceae</taxon>
        <taxon>Mycena</taxon>
    </lineage>
</organism>
<protein>
    <submittedName>
        <fullName evidence="8">General substrate transporter</fullName>
    </submittedName>
</protein>
<comment type="subcellular location">
    <subcellularLocation>
        <location evidence="1">Membrane</location>
        <topology evidence="1">Multi-pass membrane protein</topology>
    </subcellularLocation>
</comment>
<dbReference type="InterPro" id="IPR036259">
    <property type="entry name" value="MFS_trans_sf"/>
</dbReference>
<evidence type="ECO:0000256" key="2">
    <source>
        <dbReference type="ARBA" id="ARBA00010992"/>
    </source>
</evidence>
<keyword evidence="5 6" id="KW-0472">Membrane</keyword>
<evidence type="ECO:0000256" key="6">
    <source>
        <dbReference type="SAM" id="Phobius"/>
    </source>
</evidence>
<dbReference type="PANTHER" id="PTHR48022:SF2">
    <property type="entry name" value="PLASTIDIC GLUCOSE TRANSPORTER 4"/>
    <property type="match status" value="1"/>
</dbReference>
<evidence type="ECO:0000313" key="9">
    <source>
        <dbReference type="Proteomes" id="UP001221757"/>
    </source>
</evidence>
<evidence type="ECO:0000256" key="3">
    <source>
        <dbReference type="ARBA" id="ARBA00022692"/>
    </source>
</evidence>
<feature type="domain" description="Major facilitator superfamily (MFS) profile" evidence="7">
    <location>
        <begin position="1"/>
        <end position="153"/>
    </location>
</feature>
<accession>A0AAD7GXY8</accession>
<evidence type="ECO:0000256" key="5">
    <source>
        <dbReference type="ARBA" id="ARBA00023136"/>
    </source>
</evidence>
<proteinExistence type="inferred from homology"/>